<feature type="transmembrane region" description="Helical" evidence="2">
    <location>
        <begin position="35"/>
        <end position="54"/>
    </location>
</feature>
<organism evidence="3 4">
    <name type="scientific">Eiseniibacteriota bacterium</name>
    <dbReference type="NCBI Taxonomy" id="2212470"/>
    <lineage>
        <taxon>Bacteria</taxon>
        <taxon>Candidatus Eiseniibacteriota</taxon>
    </lineage>
</organism>
<feature type="transmembrane region" description="Helical" evidence="2">
    <location>
        <begin position="113"/>
        <end position="131"/>
    </location>
</feature>
<proteinExistence type="predicted"/>
<feature type="transmembrane region" description="Helical" evidence="2">
    <location>
        <begin position="191"/>
        <end position="218"/>
    </location>
</feature>
<feature type="transmembrane region" description="Helical" evidence="2">
    <location>
        <begin position="301"/>
        <end position="329"/>
    </location>
</feature>
<gene>
    <name evidence="3" type="ORF">HOP12_06985</name>
</gene>
<dbReference type="InterPro" id="IPR018650">
    <property type="entry name" value="STSV1_Orf64"/>
</dbReference>
<dbReference type="Pfam" id="PF09852">
    <property type="entry name" value="DUF2079"/>
    <property type="match status" value="1"/>
</dbReference>
<keyword evidence="2" id="KW-1133">Transmembrane helix</keyword>
<evidence type="ECO:0000313" key="3">
    <source>
        <dbReference type="EMBL" id="NOT33898.1"/>
    </source>
</evidence>
<feature type="region of interest" description="Disordered" evidence="1">
    <location>
        <begin position="1"/>
        <end position="22"/>
    </location>
</feature>
<comment type="caution">
    <text evidence="3">The sequence shown here is derived from an EMBL/GenBank/DDBJ whole genome shotgun (WGS) entry which is preliminary data.</text>
</comment>
<accession>A0A849SDV3</accession>
<evidence type="ECO:0000313" key="4">
    <source>
        <dbReference type="Proteomes" id="UP000580839"/>
    </source>
</evidence>
<keyword evidence="2" id="KW-0472">Membrane</keyword>
<dbReference type="Proteomes" id="UP000580839">
    <property type="component" value="Unassembled WGS sequence"/>
</dbReference>
<keyword evidence="2" id="KW-0812">Transmembrane</keyword>
<feature type="transmembrane region" description="Helical" evidence="2">
    <location>
        <begin position="341"/>
        <end position="363"/>
    </location>
</feature>
<feature type="transmembrane region" description="Helical" evidence="2">
    <location>
        <begin position="143"/>
        <end position="162"/>
    </location>
</feature>
<reference evidence="3 4" key="1">
    <citation type="submission" date="2020-04" db="EMBL/GenBank/DDBJ databases">
        <title>Metagenomic profiling of ammonia- and methane-oxidizing microorganisms in a Dutch drinking water treatment plant.</title>
        <authorList>
            <person name="Poghosyan L."/>
            <person name="Leucker S."/>
        </authorList>
    </citation>
    <scope>NUCLEOTIDE SEQUENCE [LARGE SCALE GENOMIC DNA]</scope>
    <source>
        <strain evidence="3">S-RSF-IL-03</strain>
    </source>
</reference>
<protein>
    <submittedName>
        <fullName evidence="3">DUF2079 domain-containing protein</fullName>
    </submittedName>
</protein>
<sequence length="684" mass="75331">MKGRRPASAAGSKPKPRLKSIAPPPATPAGWFERLTLALLITAYLGVYGTAVWVKHRYFLYTDFDLAIFTQAIDRLAHGSFWNSVRGMNWLGDHSSLILIPLAPLLAPFKNPLALLWAQTLVLALGAIPAYRLTRRLTGDPVAALSVALLYLMFPAVGYVNLFEFHPEAFATAPLLAAIDDLSDGRWRRGLLFAALAMLAREDVALAALGLAAFVLWLRRPGARATAARLAGLATVSLALTFLILQPMFSRGEAEYARMFGAWGQTPGTVLANLATHPWRAIEALFSTPGDPGDGLLKREYWLHLLLPVGALPLAAPLLLLAALPLLLLHLLSSRPQQHAIAFQYTAAVTPFVIAAAAFGLARLGRAFGAARSRLATRVLVVVALAASGFANYQFGPLFGHSRWQHRPPTERSRPDDAARRLRPFRERLVARIPPDAATIASFEYLPHLSARAELHSMHHILSGVYTFSSRSYPVPERIDAMIGNQGMEFRNAASRERLLGLIARNHLRPADGFDDAVLLLRGARDTVSLIDVAPRMPQRVLAIRFDDEIELVGVDPVSAVVQPGEVVTLITYWARRAPVTQLFATNTFVLDSTAQPRQFRARYLGYGLFTAERWRQDVVMRDTYRLVVSGTLPDGKYRVAFRVAHRRFGNDDREGGLAHASIAALNEPDQSLQMGSFEVRRAR</sequence>
<evidence type="ECO:0000256" key="2">
    <source>
        <dbReference type="SAM" id="Phobius"/>
    </source>
</evidence>
<name>A0A849SDV3_UNCEI</name>
<dbReference type="EMBL" id="JABFRW010000078">
    <property type="protein sequence ID" value="NOT33898.1"/>
    <property type="molecule type" value="Genomic_DNA"/>
</dbReference>
<dbReference type="AlphaFoldDB" id="A0A849SDV3"/>
<evidence type="ECO:0000256" key="1">
    <source>
        <dbReference type="SAM" id="MobiDB-lite"/>
    </source>
</evidence>
<feature type="transmembrane region" description="Helical" evidence="2">
    <location>
        <begin position="230"/>
        <end position="249"/>
    </location>
</feature>